<feature type="domain" description="Calcineurin-like phosphoesterase" evidence="5">
    <location>
        <begin position="1"/>
        <end position="242"/>
    </location>
</feature>
<protein>
    <recommendedName>
        <fullName evidence="4">Nuclease SbcCD subunit D</fullName>
    </recommendedName>
</protein>
<gene>
    <name evidence="4" type="primary">sbcD</name>
    <name evidence="6" type="ORF">C1280_10575</name>
</gene>
<evidence type="ECO:0000313" key="6">
    <source>
        <dbReference type="EMBL" id="AWM37414.1"/>
    </source>
</evidence>
<proteinExistence type="inferred from homology"/>
<dbReference type="GO" id="GO:0006260">
    <property type="term" value="P:DNA replication"/>
    <property type="evidence" value="ECO:0007669"/>
    <property type="project" value="UniProtKB-KW"/>
</dbReference>
<reference evidence="6 7" key="1">
    <citation type="submission" date="2018-01" db="EMBL/GenBank/DDBJ databases">
        <title>G. obscuriglobus.</title>
        <authorList>
            <person name="Franke J."/>
            <person name="Blomberg W."/>
            <person name="Selmecki A."/>
        </authorList>
    </citation>
    <scope>NUCLEOTIDE SEQUENCE [LARGE SCALE GENOMIC DNA]</scope>
    <source>
        <strain evidence="6 7">DSM 5831</strain>
    </source>
</reference>
<dbReference type="Gene3D" id="3.60.21.10">
    <property type="match status" value="1"/>
</dbReference>
<dbReference type="InterPro" id="IPR004843">
    <property type="entry name" value="Calcineurin-like_PHP"/>
</dbReference>
<dbReference type="OrthoDB" id="9773856at2"/>
<dbReference type="GO" id="GO:0006310">
    <property type="term" value="P:DNA recombination"/>
    <property type="evidence" value="ECO:0007669"/>
    <property type="project" value="UniProtKB-KW"/>
</dbReference>
<accession>A0A2Z3H6X2</accession>
<dbReference type="SUPFAM" id="SSF56300">
    <property type="entry name" value="Metallo-dependent phosphatases"/>
    <property type="match status" value="1"/>
</dbReference>
<keyword evidence="3 4" id="KW-0269">Exonuclease</keyword>
<evidence type="ECO:0000256" key="2">
    <source>
        <dbReference type="ARBA" id="ARBA00022801"/>
    </source>
</evidence>
<dbReference type="InterPro" id="IPR050535">
    <property type="entry name" value="DNA_Repair-Maintenance_Comp"/>
</dbReference>
<dbReference type="Proteomes" id="UP000245802">
    <property type="component" value="Chromosome"/>
</dbReference>
<evidence type="ECO:0000256" key="1">
    <source>
        <dbReference type="ARBA" id="ARBA00022722"/>
    </source>
</evidence>
<dbReference type="GO" id="GO:0004519">
    <property type="term" value="F:endonuclease activity"/>
    <property type="evidence" value="ECO:0007669"/>
    <property type="project" value="UniProtKB-KW"/>
</dbReference>
<dbReference type="KEGG" id="gog:C1280_10575"/>
<dbReference type="NCBIfam" id="TIGR00619">
    <property type="entry name" value="sbcd"/>
    <property type="match status" value="1"/>
</dbReference>
<keyword evidence="7" id="KW-1185">Reference proteome</keyword>
<sequence>MRILHTADWHLGDRLGRIDRTDDLRRAVERVAAHCKEQNVDVLLVAGDLFSELARPDGLRETIRHWQEVFREFLETGGTILTLTGNHDNENFCQTLVSAMSLASPTIGRPGEVVPPGRLYLAAEPTFLRLEDRTDGFPVQFVLMPFPTPHRFFRGDAALKYGSPEEKNALLVSAWADALREIRAHPKYDPTAPAVLSAHVHIHGSTVGPSLFRITIEEDVVVEGADLPQQFDYVALGHIHKPQVVGAPHMRYCGSIERMDLGEQGDQKGVVLVDIGRTGRNGEPEVLSLPSTPIYEVVVLDPAQDIPRLREEFPDAQNDLVNLQIRYTSGKDQLEDVLRDLDRIFPRWYARDWQETGALGPTLVNPAEGAGGKGFGETVREYLGQELVQHDEGERDAILKIAEGLLKELEN</sequence>
<dbReference type="InterPro" id="IPR004593">
    <property type="entry name" value="SbcD"/>
</dbReference>
<keyword evidence="4" id="KW-0255">Endonuclease</keyword>
<evidence type="ECO:0000256" key="3">
    <source>
        <dbReference type="ARBA" id="ARBA00022839"/>
    </source>
</evidence>
<organism evidence="6 7">
    <name type="scientific">Gemmata obscuriglobus</name>
    <dbReference type="NCBI Taxonomy" id="114"/>
    <lineage>
        <taxon>Bacteria</taxon>
        <taxon>Pseudomonadati</taxon>
        <taxon>Planctomycetota</taxon>
        <taxon>Planctomycetia</taxon>
        <taxon>Gemmatales</taxon>
        <taxon>Gemmataceae</taxon>
        <taxon>Gemmata</taxon>
    </lineage>
</organism>
<dbReference type="InterPro" id="IPR041796">
    <property type="entry name" value="Mre11_N"/>
</dbReference>
<dbReference type="AlphaFoldDB" id="A0A2Z3H6X2"/>
<evidence type="ECO:0000313" key="7">
    <source>
        <dbReference type="Proteomes" id="UP000245802"/>
    </source>
</evidence>
<keyword evidence="4" id="KW-0233">DNA recombination</keyword>
<dbReference type="PANTHER" id="PTHR30337:SF0">
    <property type="entry name" value="NUCLEASE SBCCD SUBUNIT D"/>
    <property type="match status" value="1"/>
</dbReference>
<dbReference type="EMBL" id="CP025958">
    <property type="protein sequence ID" value="AWM37414.1"/>
    <property type="molecule type" value="Genomic_DNA"/>
</dbReference>
<dbReference type="InterPro" id="IPR029052">
    <property type="entry name" value="Metallo-depent_PP-like"/>
</dbReference>
<comment type="subunit">
    <text evidence="4">Heterodimer of SbcC and SbcD.</text>
</comment>
<evidence type="ECO:0000259" key="5">
    <source>
        <dbReference type="Pfam" id="PF00149"/>
    </source>
</evidence>
<keyword evidence="2 4" id="KW-0378">Hydrolase</keyword>
<keyword evidence="4" id="KW-0235">DNA replication</keyword>
<evidence type="ECO:0000256" key="4">
    <source>
        <dbReference type="RuleBase" id="RU363069"/>
    </source>
</evidence>
<dbReference type="GO" id="GO:0008408">
    <property type="term" value="F:3'-5' exonuclease activity"/>
    <property type="evidence" value="ECO:0007669"/>
    <property type="project" value="InterPro"/>
</dbReference>
<dbReference type="Pfam" id="PF00149">
    <property type="entry name" value="Metallophos"/>
    <property type="match status" value="1"/>
</dbReference>
<dbReference type="PANTHER" id="PTHR30337">
    <property type="entry name" value="COMPONENT OF ATP-DEPENDENT DSDNA EXONUCLEASE"/>
    <property type="match status" value="1"/>
</dbReference>
<name>A0A2Z3H6X2_9BACT</name>
<dbReference type="RefSeq" id="WP_010043040.1">
    <property type="nucleotide sequence ID" value="NZ_CP025958.1"/>
</dbReference>
<dbReference type="CDD" id="cd00840">
    <property type="entry name" value="MPP_Mre11_N"/>
    <property type="match status" value="1"/>
</dbReference>
<comment type="similarity">
    <text evidence="4">Belongs to the SbcD family.</text>
</comment>
<keyword evidence="1 4" id="KW-0540">Nuclease</keyword>
<comment type="function">
    <text evidence="4">SbcCD cleaves DNA hairpin structures. These structures can inhibit DNA replication and are intermediates in certain DNA recombination reactions. The complex acts as a 3'-&gt;5' double strand exonuclease that can open hairpins. It also has a 5' single-strand endonuclease activity.</text>
</comment>